<evidence type="ECO:0000256" key="4">
    <source>
        <dbReference type="ARBA" id="ARBA00022980"/>
    </source>
</evidence>
<dbReference type="PROSITE" id="PS01199">
    <property type="entry name" value="RIBOSOMAL_L1"/>
    <property type="match status" value="1"/>
</dbReference>
<dbReference type="GO" id="GO:0015934">
    <property type="term" value="C:large ribosomal subunit"/>
    <property type="evidence" value="ECO:0007669"/>
    <property type="project" value="InterPro"/>
</dbReference>
<dbReference type="Gene3D" id="3.40.50.790">
    <property type="match status" value="1"/>
</dbReference>
<dbReference type="PANTHER" id="PTHR36427:SF3">
    <property type="entry name" value="LARGE RIBOSOMAL SUBUNIT PROTEIN UL1M"/>
    <property type="match status" value="1"/>
</dbReference>
<name>A0A0F9Q456_9ZZZZ</name>
<proteinExistence type="inferred from homology"/>
<dbReference type="Pfam" id="PF00687">
    <property type="entry name" value="Ribosomal_L1"/>
    <property type="match status" value="1"/>
</dbReference>
<keyword evidence="4" id="KW-0689">Ribosomal protein</keyword>
<dbReference type="GO" id="GO:0003735">
    <property type="term" value="F:structural constituent of ribosome"/>
    <property type="evidence" value="ECO:0007669"/>
    <property type="project" value="InterPro"/>
</dbReference>
<evidence type="ECO:0000256" key="2">
    <source>
        <dbReference type="ARBA" id="ARBA00022730"/>
    </source>
</evidence>
<dbReference type="PANTHER" id="PTHR36427">
    <property type="entry name" value="54S RIBOSOMAL PROTEIN L1, MITOCHONDRIAL"/>
    <property type="match status" value="1"/>
</dbReference>
<dbReference type="HAMAP" id="MF_01318_B">
    <property type="entry name" value="Ribosomal_uL1_B"/>
    <property type="match status" value="1"/>
</dbReference>
<dbReference type="CDD" id="cd00403">
    <property type="entry name" value="Ribosomal_L1"/>
    <property type="match status" value="1"/>
</dbReference>
<dbReference type="InterPro" id="IPR016095">
    <property type="entry name" value="Ribosomal_uL1_3-a/b-sand"/>
</dbReference>
<keyword evidence="3" id="KW-0694">RNA-binding</keyword>
<protein>
    <recommendedName>
        <fullName evidence="8">50S ribosomal protein L1</fullName>
    </recommendedName>
</protein>
<comment type="similarity">
    <text evidence="1">Belongs to the universal ribosomal protein uL1 family.</text>
</comment>
<dbReference type="InterPro" id="IPR002143">
    <property type="entry name" value="Ribosomal_uL1"/>
</dbReference>
<feature type="region of interest" description="Disordered" evidence="6">
    <location>
        <begin position="214"/>
        <end position="238"/>
    </location>
</feature>
<comment type="caution">
    <text evidence="7">The sequence shown here is derived from an EMBL/GenBank/DDBJ whole genome shotgun (WGS) entry which is preliminary data.</text>
</comment>
<evidence type="ECO:0000256" key="5">
    <source>
        <dbReference type="ARBA" id="ARBA00023274"/>
    </source>
</evidence>
<evidence type="ECO:0000313" key="7">
    <source>
        <dbReference type="EMBL" id="KKN31747.1"/>
    </source>
</evidence>
<evidence type="ECO:0008006" key="8">
    <source>
        <dbReference type="Google" id="ProtNLM"/>
    </source>
</evidence>
<dbReference type="InterPro" id="IPR023674">
    <property type="entry name" value="Ribosomal_uL1-like"/>
</dbReference>
<dbReference type="InterPro" id="IPR028364">
    <property type="entry name" value="Ribosomal_uL1/biogenesis"/>
</dbReference>
<dbReference type="InterPro" id="IPR023673">
    <property type="entry name" value="Ribosomal_uL1_CS"/>
</dbReference>
<dbReference type="PIRSF" id="PIRSF002155">
    <property type="entry name" value="Ribosomal_L1"/>
    <property type="match status" value="1"/>
</dbReference>
<accession>A0A0F9Q456</accession>
<reference evidence="7" key="1">
    <citation type="journal article" date="2015" name="Nature">
        <title>Complex archaea that bridge the gap between prokaryotes and eukaryotes.</title>
        <authorList>
            <person name="Spang A."/>
            <person name="Saw J.H."/>
            <person name="Jorgensen S.L."/>
            <person name="Zaremba-Niedzwiedzka K."/>
            <person name="Martijn J."/>
            <person name="Lind A.E."/>
            <person name="van Eijk R."/>
            <person name="Schleper C."/>
            <person name="Guy L."/>
            <person name="Ettema T.J."/>
        </authorList>
    </citation>
    <scope>NUCLEOTIDE SEQUENCE</scope>
</reference>
<dbReference type="AlphaFoldDB" id="A0A0F9Q456"/>
<keyword evidence="5" id="KW-0687">Ribonucleoprotein</keyword>
<evidence type="ECO:0000256" key="1">
    <source>
        <dbReference type="ARBA" id="ARBA00010531"/>
    </source>
</evidence>
<dbReference type="GO" id="GO:0006412">
    <property type="term" value="P:translation"/>
    <property type="evidence" value="ECO:0007669"/>
    <property type="project" value="InterPro"/>
</dbReference>
<evidence type="ECO:0000256" key="6">
    <source>
        <dbReference type="SAM" id="MobiDB-lite"/>
    </source>
</evidence>
<dbReference type="SUPFAM" id="SSF56808">
    <property type="entry name" value="Ribosomal protein L1"/>
    <property type="match status" value="1"/>
</dbReference>
<dbReference type="GO" id="GO:0019843">
    <property type="term" value="F:rRNA binding"/>
    <property type="evidence" value="ECO:0007669"/>
    <property type="project" value="UniProtKB-KW"/>
</dbReference>
<dbReference type="Gene3D" id="3.30.190.20">
    <property type="match status" value="1"/>
</dbReference>
<sequence>MAGKNYNAVAEKIDSEKLYLPDEAIKLIKESARTKFDESVEIHLRLGVDPKAADQQVRGGISLPHGTGQSVRVAVFAKGEKAKEAKAAGADVVGEKDLIEKIDKGWLEFDKAVATPDTMSSVAKLGKILGPRNLMPNPKTGTVTMDVDKIVKELKAGKIEYRLDKYGIIHTIIGKASFDAGKLLDNYIALVSEIEKAKPSSVKGRYMKSISVSTSMGPGIRIDTSKSLEKKVSPEPKK</sequence>
<organism evidence="7">
    <name type="scientific">marine sediment metagenome</name>
    <dbReference type="NCBI Taxonomy" id="412755"/>
    <lineage>
        <taxon>unclassified sequences</taxon>
        <taxon>metagenomes</taxon>
        <taxon>ecological metagenomes</taxon>
    </lineage>
</organism>
<dbReference type="NCBIfam" id="TIGR01169">
    <property type="entry name" value="rplA_bact"/>
    <property type="match status" value="1"/>
</dbReference>
<feature type="compositionally biased region" description="Basic and acidic residues" evidence="6">
    <location>
        <begin position="223"/>
        <end position="238"/>
    </location>
</feature>
<dbReference type="InterPro" id="IPR005878">
    <property type="entry name" value="Ribosom_uL1_bac-type"/>
</dbReference>
<dbReference type="FunFam" id="3.40.50.790:FF:000001">
    <property type="entry name" value="50S ribosomal protein L1"/>
    <property type="match status" value="1"/>
</dbReference>
<gene>
    <name evidence="7" type="ORF">LCGC14_0820860</name>
</gene>
<dbReference type="EMBL" id="LAZR01002305">
    <property type="protein sequence ID" value="KKN31747.1"/>
    <property type="molecule type" value="Genomic_DNA"/>
</dbReference>
<keyword evidence="2" id="KW-0699">rRNA-binding</keyword>
<evidence type="ECO:0000256" key="3">
    <source>
        <dbReference type="ARBA" id="ARBA00022884"/>
    </source>
</evidence>